<gene>
    <name evidence="11" type="ORF">D6C84_08947</name>
    <name evidence="10" type="ORF">D6C91_01049</name>
    <name evidence="9" type="ORF">D6D15_08190</name>
    <name evidence="8" type="ORF">D6D28_07717</name>
</gene>
<protein>
    <recommendedName>
        <fullName evidence="6">Clathrin light chain</fullName>
    </recommendedName>
</protein>
<accession>A0A4S9TYS9</accession>
<keyword evidence="5 6" id="KW-0968">Cytoplasmic vesicle</keyword>
<sequence length="262" mass="28517">MLMTQFHCLHSITNTAMADKFPSVEDLDSGLIGDSTADNNVDTTQLDDSDFLARERALLGDDADQFATPADNAATVEDDDDLLGGGQSSQPPADYDMGGFESSFPAIDTSNEGVAPGGTITGSTLPYQPKSNQASYEDESEPDVIREWRERRDMAIQHRDEVSQSKKEETVKAAHQAIDDFYENYNNKKDKTVSQTRKEAEEFLKSREDTTAGGTSWDRVSKLVDLSGKGVSGGAQGSAKGKFRELLLNLRKDEKAPGASGY</sequence>
<dbReference type="PANTHER" id="PTHR10639">
    <property type="entry name" value="CLATHRIN LIGHT CHAIN"/>
    <property type="match status" value="1"/>
</dbReference>
<organism evidence="10 14">
    <name type="scientific">Aureobasidium pullulans</name>
    <name type="common">Black yeast</name>
    <name type="synonym">Pullularia pullulans</name>
    <dbReference type="NCBI Taxonomy" id="5580"/>
    <lineage>
        <taxon>Eukaryota</taxon>
        <taxon>Fungi</taxon>
        <taxon>Dikarya</taxon>
        <taxon>Ascomycota</taxon>
        <taxon>Pezizomycotina</taxon>
        <taxon>Dothideomycetes</taxon>
        <taxon>Dothideomycetidae</taxon>
        <taxon>Dothideales</taxon>
        <taxon>Saccotheciaceae</taxon>
        <taxon>Aureobasidium</taxon>
    </lineage>
</organism>
<dbReference type="Pfam" id="PF01086">
    <property type="entry name" value="Clathrin_lg_ch"/>
    <property type="match status" value="1"/>
</dbReference>
<dbReference type="InterPro" id="IPR000996">
    <property type="entry name" value="Clathrin_L-chain"/>
</dbReference>
<keyword evidence="4 6" id="KW-0168">Coated pit</keyword>
<proteinExistence type="inferred from homology"/>
<dbReference type="EMBL" id="QZAF01000437">
    <property type="protein sequence ID" value="THV67158.1"/>
    <property type="molecule type" value="Genomic_DNA"/>
</dbReference>
<evidence type="ECO:0000313" key="9">
    <source>
        <dbReference type="EMBL" id="THW85249.1"/>
    </source>
</evidence>
<dbReference type="GO" id="GO:0030130">
    <property type="term" value="C:clathrin coat of trans-Golgi network vesicle"/>
    <property type="evidence" value="ECO:0007669"/>
    <property type="project" value="InterPro"/>
</dbReference>
<evidence type="ECO:0000313" key="11">
    <source>
        <dbReference type="EMBL" id="THZ75964.1"/>
    </source>
</evidence>
<dbReference type="GO" id="GO:0072583">
    <property type="term" value="P:clathrin-dependent endocytosis"/>
    <property type="evidence" value="ECO:0007669"/>
    <property type="project" value="TreeGrafter"/>
</dbReference>
<feature type="region of interest" description="Disordered" evidence="7">
    <location>
        <begin position="76"/>
        <end position="96"/>
    </location>
</feature>
<dbReference type="EMBL" id="QZBM01000019">
    <property type="protein sequence ID" value="THZ30749.1"/>
    <property type="molecule type" value="Genomic_DNA"/>
</dbReference>
<evidence type="ECO:0000256" key="3">
    <source>
        <dbReference type="ARBA" id="ARBA00023136"/>
    </source>
</evidence>
<dbReference type="Proteomes" id="UP000310039">
    <property type="component" value="Unassembled WGS sequence"/>
</dbReference>
<evidence type="ECO:0000256" key="7">
    <source>
        <dbReference type="SAM" id="MobiDB-lite"/>
    </source>
</evidence>
<comment type="similarity">
    <text evidence="2 6">Belongs to the clathrin light chain family.</text>
</comment>
<evidence type="ECO:0000256" key="4">
    <source>
        <dbReference type="ARBA" id="ARBA00023176"/>
    </source>
</evidence>
<dbReference type="Proteomes" id="UP000308005">
    <property type="component" value="Unassembled WGS sequence"/>
</dbReference>
<evidence type="ECO:0000313" key="14">
    <source>
        <dbReference type="Proteomes" id="UP000308005"/>
    </source>
</evidence>
<evidence type="ECO:0000313" key="15">
    <source>
        <dbReference type="Proteomes" id="UP000310039"/>
    </source>
</evidence>
<evidence type="ECO:0000313" key="10">
    <source>
        <dbReference type="EMBL" id="THZ30749.1"/>
    </source>
</evidence>
<reference evidence="12 13" key="1">
    <citation type="submission" date="2018-10" db="EMBL/GenBank/DDBJ databases">
        <title>Fifty Aureobasidium pullulans genomes reveal a recombining polyextremotolerant generalist.</title>
        <authorList>
            <person name="Gostincar C."/>
            <person name="Turk M."/>
            <person name="Zajc J."/>
            <person name="Gunde-Cimerman N."/>
        </authorList>
    </citation>
    <scope>NUCLEOTIDE SEQUENCE [LARGE SCALE GENOMIC DNA]</scope>
    <source>
        <strain evidence="9 12">EXF-10507</strain>
        <strain evidence="8 13">EXF-11900</strain>
        <strain evidence="11 15">EXF-3403</strain>
        <strain evidence="10 14">EXF-3863</strain>
    </source>
</reference>
<dbReference type="Proteomes" id="UP000304928">
    <property type="component" value="Unassembled WGS sequence"/>
</dbReference>
<dbReference type="GO" id="GO:0032050">
    <property type="term" value="F:clathrin heavy chain binding"/>
    <property type="evidence" value="ECO:0007669"/>
    <property type="project" value="TreeGrafter"/>
</dbReference>
<dbReference type="EMBL" id="QZBT01000198">
    <property type="protein sequence ID" value="THZ75964.1"/>
    <property type="molecule type" value="Genomic_DNA"/>
</dbReference>
<feature type="compositionally biased region" description="Polar residues" evidence="7">
    <location>
        <begin position="121"/>
        <end position="135"/>
    </location>
</feature>
<dbReference type="GO" id="GO:0005198">
    <property type="term" value="F:structural molecule activity"/>
    <property type="evidence" value="ECO:0007669"/>
    <property type="project" value="InterPro"/>
</dbReference>
<dbReference type="Proteomes" id="UP000304951">
    <property type="component" value="Unassembled WGS sequence"/>
</dbReference>
<evidence type="ECO:0000256" key="2">
    <source>
        <dbReference type="ARBA" id="ARBA00005263"/>
    </source>
</evidence>
<comment type="caution">
    <text evidence="10">The sequence shown here is derived from an EMBL/GenBank/DDBJ whole genome shotgun (WGS) entry which is preliminary data.</text>
</comment>
<dbReference type="EMBL" id="QZAR01000187">
    <property type="protein sequence ID" value="THW85249.1"/>
    <property type="molecule type" value="Genomic_DNA"/>
</dbReference>
<evidence type="ECO:0000313" key="8">
    <source>
        <dbReference type="EMBL" id="THV67158.1"/>
    </source>
</evidence>
<dbReference type="PANTHER" id="PTHR10639:SF7">
    <property type="entry name" value="CLATHRIN LIGHT CHAIN"/>
    <property type="match status" value="1"/>
</dbReference>
<dbReference type="GO" id="GO:0006886">
    <property type="term" value="P:intracellular protein transport"/>
    <property type="evidence" value="ECO:0007669"/>
    <property type="project" value="InterPro"/>
</dbReference>
<keyword evidence="3 6" id="KW-0472">Membrane</keyword>
<dbReference type="AlphaFoldDB" id="A0A4S9TYS9"/>
<comment type="subcellular location">
    <subcellularLocation>
        <location evidence="1 6">Cytoplasmic vesicle membrane</location>
        <topology evidence="1 6">Peripheral membrane protein</topology>
        <orientation evidence="1 6">Cytoplasmic side</orientation>
    </subcellularLocation>
    <subcellularLocation>
        <location evidence="6">Membrane</location>
        <location evidence="6">Coated pit</location>
        <topology evidence="6">Peripheral membrane protein</topology>
        <orientation evidence="6">Cytoplasmic side</orientation>
    </subcellularLocation>
    <text evidence="6">Cytoplasmic face of coated pits and vesicles.</text>
</comment>
<dbReference type="GO" id="GO:0030132">
    <property type="term" value="C:clathrin coat of coated pit"/>
    <property type="evidence" value="ECO:0007669"/>
    <property type="project" value="InterPro"/>
</dbReference>
<comment type="function">
    <text evidence="6">Clathrin is the major protein of the polyhedral coat of coated pits and vesicles.</text>
</comment>
<evidence type="ECO:0000313" key="12">
    <source>
        <dbReference type="Proteomes" id="UP000304928"/>
    </source>
</evidence>
<feature type="region of interest" description="Disordered" evidence="7">
    <location>
        <begin position="120"/>
        <end position="142"/>
    </location>
</feature>
<evidence type="ECO:0000313" key="13">
    <source>
        <dbReference type="Proteomes" id="UP000304951"/>
    </source>
</evidence>
<name>A0A4S9TYS9_AURPU</name>
<evidence type="ECO:0000256" key="5">
    <source>
        <dbReference type="ARBA" id="ARBA00023329"/>
    </source>
</evidence>
<evidence type="ECO:0000256" key="6">
    <source>
        <dbReference type="RuleBase" id="RU363137"/>
    </source>
</evidence>
<evidence type="ECO:0000256" key="1">
    <source>
        <dbReference type="ARBA" id="ARBA00004180"/>
    </source>
</evidence>